<feature type="region of interest" description="Disordered" evidence="6">
    <location>
        <begin position="91"/>
        <end position="211"/>
    </location>
</feature>
<organism evidence="9 10">
    <name type="scientific">Cryptococcus neoformans (strain H99 / ATCC 208821 / CBS 10515 / FGSC 9487)</name>
    <name type="common">Cryptococcus neoformans var. grubii serotype A</name>
    <dbReference type="NCBI Taxonomy" id="235443"/>
    <lineage>
        <taxon>Eukaryota</taxon>
        <taxon>Fungi</taxon>
        <taxon>Dikarya</taxon>
        <taxon>Basidiomycota</taxon>
        <taxon>Agaricomycotina</taxon>
        <taxon>Tremellomycetes</taxon>
        <taxon>Tremellales</taxon>
        <taxon>Cryptococcaceae</taxon>
        <taxon>Cryptococcus</taxon>
        <taxon>Cryptococcus neoformans species complex</taxon>
    </lineage>
</organism>
<feature type="domain" description="Small nuclear ribonucleoprotein Prp3 C-terminal" evidence="7">
    <location>
        <begin position="429"/>
        <end position="580"/>
    </location>
</feature>
<evidence type="ECO:0000256" key="1">
    <source>
        <dbReference type="ARBA" id="ARBA00004123"/>
    </source>
</evidence>
<dbReference type="OrthoDB" id="10264544at2759"/>
<evidence type="ECO:0000313" key="9">
    <source>
        <dbReference type="EMBL" id="AFR98005.1"/>
    </source>
</evidence>
<dbReference type="Proteomes" id="UP000010091">
    <property type="component" value="Chromosome 11"/>
</dbReference>
<comment type="subcellular location">
    <subcellularLocation>
        <location evidence="1">Nucleus</location>
    </subcellularLocation>
</comment>
<dbReference type="HOGENOM" id="CLU_015750_2_2_1"/>
<feature type="compositionally biased region" description="Pro residues" evidence="6">
    <location>
        <begin position="54"/>
        <end position="65"/>
    </location>
</feature>
<feature type="compositionally biased region" description="Pro residues" evidence="6">
    <location>
        <begin position="100"/>
        <end position="113"/>
    </location>
</feature>
<feature type="compositionally biased region" description="Polar residues" evidence="6">
    <location>
        <begin position="159"/>
        <end position="170"/>
    </location>
</feature>
<dbReference type="RefSeq" id="XP_012052772.1">
    <property type="nucleotide sequence ID" value="XM_012197382.1"/>
</dbReference>
<feature type="region of interest" description="Disordered" evidence="6">
    <location>
        <begin position="327"/>
        <end position="358"/>
    </location>
</feature>
<evidence type="ECO:0000313" key="10">
    <source>
        <dbReference type="Proteomes" id="UP000010091"/>
    </source>
</evidence>
<evidence type="ECO:0000256" key="5">
    <source>
        <dbReference type="SAM" id="Coils"/>
    </source>
</evidence>
<dbReference type="GO" id="GO:0000398">
    <property type="term" value="P:mRNA splicing, via spliceosome"/>
    <property type="evidence" value="ECO:0007669"/>
    <property type="project" value="InterPro"/>
</dbReference>
<name>J9W1N7_CRYN9</name>
<dbReference type="KEGG" id="cng:CNAG_01809"/>
<evidence type="ECO:0000256" key="2">
    <source>
        <dbReference type="ARBA" id="ARBA00022664"/>
    </source>
</evidence>
<feature type="domain" description="Pre-mRNA-splicing factor 3" evidence="8">
    <location>
        <begin position="201"/>
        <end position="406"/>
    </location>
</feature>
<keyword evidence="10" id="KW-1185">Reference proteome</keyword>
<dbReference type="PANTHER" id="PTHR14212">
    <property type="entry name" value="U4/U6-ASSOCIATED RNA SPLICING FACTOR-RELATED"/>
    <property type="match status" value="1"/>
</dbReference>
<feature type="region of interest" description="Disordered" evidence="6">
    <location>
        <begin position="494"/>
        <end position="523"/>
    </location>
</feature>
<evidence type="ECO:0000256" key="6">
    <source>
        <dbReference type="SAM" id="MobiDB-lite"/>
    </source>
</evidence>
<keyword evidence="5" id="KW-0175">Coiled coil</keyword>
<dbReference type="PANTHER" id="PTHR14212:SF0">
    <property type="entry name" value="U4_U6 SMALL NUCLEAR RIBONUCLEOPROTEIN PRP3"/>
    <property type="match status" value="1"/>
</dbReference>
<feature type="compositionally biased region" description="Low complexity" evidence="6">
    <location>
        <begin position="171"/>
        <end position="189"/>
    </location>
</feature>
<feature type="compositionally biased region" description="Low complexity" evidence="6">
    <location>
        <begin position="1"/>
        <end position="14"/>
    </location>
</feature>
<proteinExistence type="predicted"/>
<dbReference type="CDD" id="cd24162">
    <property type="entry name" value="Prp3_C"/>
    <property type="match status" value="1"/>
</dbReference>
<feature type="coiled-coil region" evidence="5">
    <location>
        <begin position="391"/>
        <end position="418"/>
    </location>
</feature>
<dbReference type="GO" id="GO:0046540">
    <property type="term" value="C:U4/U6 x U5 tri-snRNP complex"/>
    <property type="evidence" value="ECO:0007669"/>
    <property type="project" value="InterPro"/>
</dbReference>
<accession>J9W1N7</accession>
<evidence type="ECO:0000259" key="7">
    <source>
        <dbReference type="Pfam" id="PF06544"/>
    </source>
</evidence>
<dbReference type="EMBL" id="CP003830">
    <property type="protein sequence ID" value="AFR98005.1"/>
    <property type="molecule type" value="Genomic_DNA"/>
</dbReference>
<sequence>MSSRGSPSAKRPGSPRAPSPPAKRHQPAPLDIAAIRAQLAAKKAALQNTAAPAAPGPASLPPKPPAHADVAHKLAAAKARIEALNARAANPYLSGAPSLPAAPSPPAPAPAPQPSVTSIALHPLLMGGDAQQPAAQADRNEKRAMRDRYRTMAPKFTSVRANASVAASQTPSRASPAVAPAPVLNPYAAGSAANSPAPDEERAPARKSKKLQFSRAGKYVEQGEQLRNEQKMEALRQRIAEASRKAGLDSEFDTLERSLKRQPPPAVEWWDEAILPSGITYEDDLESAYANLSTSSDSLITHLVLHPIPIPAPMDRRQPERGLMLTKKEQKKMRRQRRQAELEDKRDRQKMGLLPPDPPKVRLANLMKVLTSDAVQDPTKVEAKVRKEVAMRAYKHEKDNQERKLTAEERKEKEYNQMVARERNGIRGAVFKIKYLTNGRHKFKVRETAKADLLSGICIFHPSFALVMVEGVEKSIKHFKRLMLSRIDWTEQARPMADGDGGEDADAHADDHAPGSDTEMDTRMNNKEGEQDLADNKCELIWEGELPERVFKMFRARHVETDSKAKEWLTPRFEGMWDLAKRWQWAGEDL</sequence>
<dbReference type="Pfam" id="PF08572">
    <property type="entry name" value="PRP3"/>
    <property type="match status" value="1"/>
</dbReference>
<feature type="region of interest" description="Disordered" evidence="6">
    <location>
        <begin position="1"/>
        <end position="73"/>
    </location>
</feature>
<feature type="compositionally biased region" description="Basic and acidic residues" evidence="6">
    <location>
        <begin position="505"/>
        <end position="523"/>
    </location>
</feature>
<feature type="compositionally biased region" description="Basic and acidic residues" evidence="6">
    <location>
        <begin position="338"/>
        <end position="350"/>
    </location>
</feature>
<evidence type="ECO:0000256" key="3">
    <source>
        <dbReference type="ARBA" id="ARBA00023187"/>
    </source>
</evidence>
<reference evidence="9 10" key="1">
    <citation type="journal article" date="2014" name="PLoS Genet.">
        <title>Analysis of the genome and transcriptome of Cryptococcus neoformans var. grubii reveals complex RNA expression and microevolution leading to virulence attenuation.</title>
        <authorList>
            <person name="Janbon G."/>
            <person name="Ormerod K.L."/>
            <person name="Paulet D."/>
            <person name="Byrnes E.J.III."/>
            <person name="Yadav V."/>
            <person name="Chatterjee G."/>
            <person name="Mullapudi N."/>
            <person name="Hon C.C."/>
            <person name="Billmyre R.B."/>
            <person name="Brunel F."/>
            <person name="Bahn Y.S."/>
            <person name="Chen W."/>
            <person name="Chen Y."/>
            <person name="Chow E.W."/>
            <person name="Coppee J.Y."/>
            <person name="Floyd-Averette A."/>
            <person name="Gaillardin C."/>
            <person name="Gerik K.J."/>
            <person name="Goldberg J."/>
            <person name="Gonzalez-Hilarion S."/>
            <person name="Gujja S."/>
            <person name="Hamlin J.L."/>
            <person name="Hsueh Y.P."/>
            <person name="Ianiri G."/>
            <person name="Jones S."/>
            <person name="Kodira C.D."/>
            <person name="Kozubowski L."/>
            <person name="Lam W."/>
            <person name="Marra M."/>
            <person name="Mesner L.D."/>
            <person name="Mieczkowski P.A."/>
            <person name="Moyrand F."/>
            <person name="Nielsen K."/>
            <person name="Proux C."/>
            <person name="Rossignol T."/>
            <person name="Schein J.E."/>
            <person name="Sun S."/>
            <person name="Wollschlaeger C."/>
            <person name="Wood I.A."/>
            <person name="Zeng Q."/>
            <person name="Neuveglise C."/>
            <person name="Newlon C.S."/>
            <person name="Perfect J.R."/>
            <person name="Lodge J.K."/>
            <person name="Idnurm A."/>
            <person name="Stajich J.E."/>
            <person name="Kronstad J.W."/>
            <person name="Sanyal K."/>
            <person name="Heitman J."/>
            <person name="Fraser J.A."/>
            <person name="Cuomo C.A."/>
            <person name="Dietrich F.S."/>
        </authorList>
    </citation>
    <scope>NUCLEOTIDE SEQUENCE [LARGE SCALE GENOMIC DNA]</scope>
    <source>
        <strain evidence="10">H99 / ATCC 208821 / CBS 10515 / FGSC 9487</strain>
    </source>
</reference>
<dbReference type="InterPro" id="IPR027104">
    <property type="entry name" value="Prp3"/>
</dbReference>
<evidence type="ECO:0000259" key="8">
    <source>
        <dbReference type="Pfam" id="PF08572"/>
    </source>
</evidence>
<evidence type="ECO:0000256" key="4">
    <source>
        <dbReference type="ARBA" id="ARBA00023242"/>
    </source>
</evidence>
<keyword evidence="2" id="KW-0507">mRNA processing</keyword>
<keyword evidence="9" id="KW-0687">Ribonucleoprotein</keyword>
<dbReference type="VEuPathDB" id="FungiDB:CNAG_01809"/>
<keyword evidence="3" id="KW-0508">mRNA splicing</keyword>
<dbReference type="InterPro" id="IPR013881">
    <property type="entry name" value="Pre-mRNA_splic_Prp3_dom"/>
</dbReference>
<keyword evidence="4" id="KW-0539">Nucleus</keyword>
<dbReference type="GeneID" id="23885483"/>
<dbReference type="Pfam" id="PF06544">
    <property type="entry name" value="Prp3_C"/>
    <property type="match status" value="1"/>
</dbReference>
<protein>
    <submittedName>
        <fullName evidence="9">U4/U6 small nuclear ribonucleoprotein PRP3</fullName>
    </submittedName>
</protein>
<feature type="compositionally biased region" description="Basic and acidic residues" evidence="6">
    <location>
        <begin position="138"/>
        <end position="150"/>
    </location>
</feature>
<feature type="compositionally biased region" description="Low complexity" evidence="6">
    <location>
        <begin position="32"/>
        <end position="53"/>
    </location>
</feature>
<gene>
    <name evidence="9" type="ORF">CNAG_01809</name>
</gene>
<dbReference type="InterPro" id="IPR010541">
    <property type="entry name" value="Prp3_C"/>
</dbReference>
<dbReference type="AlphaFoldDB" id="J9W1N7"/>